<protein>
    <recommendedName>
        <fullName evidence="3">Fur-regulated basic protein FbpA</fullName>
    </recommendedName>
</protein>
<proteinExistence type="predicted"/>
<dbReference type="InterPro" id="IPR025072">
    <property type="entry name" value="Fur_reg_FbpA"/>
</dbReference>
<comment type="caution">
    <text evidence="1">The sequence shown here is derived from an EMBL/GenBank/DDBJ whole genome shotgun (WGS) entry which is preliminary data.</text>
</comment>
<dbReference type="PATRIC" id="fig|81408.3.peg.3041"/>
<dbReference type="EMBL" id="LQYS01000032">
    <property type="protein sequence ID" value="KYD16515.1"/>
    <property type="molecule type" value="Genomic_DNA"/>
</dbReference>
<evidence type="ECO:0000313" key="1">
    <source>
        <dbReference type="EMBL" id="KYD16515.1"/>
    </source>
</evidence>
<organism evidence="1 2">
    <name type="scientific">Saccharococcus caldoxylosilyticus</name>
    <dbReference type="NCBI Taxonomy" id="81408"/>
    <lineage>
        <taxon>Bacteria</taxon>
        <taxon>Bacillati</taxon>
        <taxon>Bacillota</taxon>
        <taxon>Bacilli</taxon>
        <taxon>Bacillales</taxon>
        <taxon>Anoxybacillaceae</taxon>
        <taxon>Saccharococcus</taxon>
    </lineage>
</organism>
<dbReference type="AlphaFoldDB" id="A0A150LW39"/>
<dbReference type="Pfam" id="PF13076">
    <property type="entry name" value="Fur_reg_FbpA"/>
    <property type="match status" value="1"/>
</dbReference>
<sequence>MMGKLMRTAITKQKRFYIDRLLQTGLFHDSAALQQWTVSELQSEYEQYGMRKKKRGNEHGPKSS</sequence>
<gene>
    <name evidence="1" type="ORF">B4119_1929</name>
</gene>
<dbReference type="STRING" id="81408.B4119_1929"/>
<accession>A0A150LW39</accession>
<evidence type="ECO:0008006" key="3">
    <source>
        <dbReference type="Google" id="ProtNLM"/>
    </source>
</evidence>
<reference evidence="1 2" key="1">
    <citation type="submission" date="2016-01" db="EMBL/GenBank/DDBJ databases">
        <title>Draft Genome Sequences of Seven Thermophilic Sporeformers Isolated from Foods.</title>
        <authorList>
            <person name="Berendsen E.M."/>
            <person name="Wells-Bennik M.H."/>
            <person name="Krawcyk A.O."/>
            <person name="De Jong A."/>
            <person name="Holsappel S."/>
            <person name="Eijlander R.T."/>
            <person name="Kuipers O.P."/>
        </authorList>
    </citation>
    <scope>NUCLEOTIDE SEQUENCE [LARGE SCALE GENOMIC DNA]</scope>
    <source>
        <strain evidence="1 2">B4119</strain>
    </source>
</reference>
<evidence type="ECO:0000313" key="2">
    <source>
        <dbReference type="Proteomes" id="UP000075455"/>
    </source>
</evidence>
<dbReference type="Proteomes" id="UP000075455">
    <property type="component" value="Unassembled WGS sequence"/>
</dbReference>
<dbReference type="RefSeq" id="WP_223845251.1">
    <property type="nucleotide sequence ID" value="NZ_AP025623.1"/>
</dbReference>
<name>A0A150LW39_9BACL</name>
<dbReference type="GeneID" id="301194677"/>